<dbReference type="PANTHER" id="PTHR21180:SF32">
    <property type="entry name" value="ENDONUCLEASE_EXONUCLEASE_PHOSPHATASE FAMILY DOMAIN-CONTAINING PROTEIN 1"/>
    <property type="match status" value="1"/>
</dbReference>
<dbReference type="PANTHER" id="PTHR21180">
    <property type="entry name" value="ENDONUCLEASE/EXONUCLEASE/PHOSPHATASE FAMILY DOMAIN-CONTAINING PROTEIN 1"/>
    <property type="match status" value="1"/>
</dbReference>
<proteinExistence type="predicted"/>
<dbReference type="SUPFAM" id="SSF47781">
    <property type="entry name" value="RuvA domain 2-like"/>
    <property type="match status" value="1"/>
</dbReference>
<name>A0A485M490_9ZZZZ</name>
<dbReference type="GO" id="GO:0015628">
    <property type="term" value="P:protein secretion by the type II secretion system"/>
    <property type="evidence" value="ECO:0007669"/>
    <property type="project" value="TreeGrafter"/>
</dbReference>
<dbReference type="NCBIfam" id="TIGR00426">
    <property type="entry name" value="competence protein ComEA helix-hairpin-helix repeat region"/>
    <property type="match status" value="1"/>
</dbReference>
<dbReference type="InterPro" id="IPR051675">
    <property type="entry name" value="Endo/Exo/Phosphatase_dom_1"/>
</dbReference>
<dbReference type="InterPro" id="IPR010994">
    <property type="entry name" value="RuvA_2-like"/>
</dbReference>
<accession>A0A485M490</accession>
<dbReference type="InterPro" id="IPR004509">
    <property type="entry name" value="Competence_ComEA_HhH"/>
</dbReference>
<evidence type="ECO:0000259" key="1">
    <source>
        <dbReference type="SMART" id="SM00278"/>
    </source>
</evidence>
<dbReference type="Pfam" id="PF12836">
    <property type="entry name" value="HHH_3"/>
    <property type="match status" value="1"/>
</dbReference>
<feature type="domain" description="Helix-hairpin-helix DNA-binding motif class 1" evidence="1">
    <location>
        <begin position="71"/>
        <end position="90"/>
    </location>
</feature>
<feature type="domain" description="Helix-hairpin-helix DNA-binding motif class 1" evidence="1">
    <location>
        <begin position="41"/>
        <end position="60"/>
    </location>
</feature>
<sequence>MQVRTCTILTGAVLAFLLTFGGLVYGESVKGQLNINTATIEELQLLPGIGQATAQNILDYREANGPFTSVEDIIKVKGVGDRKLEQLRHYLKTEGKSDFEPMETPSPEESL</sequence>
<evidence type="ECO:0000313" key="2">
    <source>
        <dbReference type="EMBL" id="VFU16771.1"/>
    </source>
</evidence>
<dbReference type="GO" id="GO:0003677">
    <property type="term" value="F:DNA binding"/>
    <property type="evidence" value="ECO:0007669"/>
    <property type="project" value="InterPro"/>
</dbReference>
<dbReference type="EMBL" id="CAADRM010000121">
    <property type="protein sequence ID" value="VFU16771.1"/>
    <property type="molecule type" value="Genomic_DNA"/>
</dbReference>
<dbReference type="GO" id="GO:0006281">
    <property type="term" value="P:DNA repair"/>
    <property type="evidence" value="ECO:0007669"/>
    <property type="project" value="InterPro"/>
</dbReference>
<dbReference type="AlphaFoldDB" id="A0A485M490"/>
<dbReference type="InterPro" id="IPR003583">
    <property type="entry name" value="Hlx-hairpin-Hlx_DNA-bd_motif"/>
</dbReference>
<organism evidence="2">
    <name type="scientific">anaerobic digester metagenome</name>
    <dbReference type="NCBI Taxonomy" id="1263854"/>
    <lineage>
        <taxon>unclassified sequences</taxon>
        <taxon>metagenomes</taxon>
        <taxon>ecological metagenomes</taxon>
    </lineage>
</organism>
<gene>
    <name evidence="2" type="primary">comEA</name>
    <name evidence="2" type="ORF">SCFA_560008</name>
</gene>
<dbReference type="SMART" id="SM00278">
    <property type="entry name" value="HhH1"/>
    <property type="match status" value="2"/>
</dbReference>
<protein>
    <submittedName>
        <fullName evidence="2">ComE operon protein 1</fullName>
    </submittedName>
</protein>
<dbReference type="GO" id="GO:0015627">
    <property type="term" value="C:type II protein secretion system complex"/>
    <property type="evidence" value="ECO:0007669"/>
    <property type="project" value="TreeGrafter"/>
</dbReference>
<reference evidence="2" key="1">
    <citation type="submission" date="2019-03" db="EMBL/GenBank/DDBJ databases">
        <authorList>
            <person name="Hao L."/>
        </authorList>
    </citation>
    <scope>NUCLEOTIDE SEQUENCE</scope>
</reference>
<dbReference type="Gene3D" id="1.10.150.320">
    <property type="entry name" value="Photosystem II 12 kDa extrinsic protein"/>
    <property type="match status" value="1"/>
</dbReference>